<evidence type="ECO:0000313" key="1">
    <source>
        <dbReference type="Proteomes" id="UP000515159"/>
    </source>
</evidence>
<name>A0A6P8RN75_GEOSA</name>
<keyword evidence="1" id="KW-1185">Reference proteome</keyword>
<evidence type="ECO:0000313" key="2">
    <source>
        <dbReference type="RefSeq" id="XP_033806890.1"/>
    </source>
</evidence>
<protein>
    <submittedName>
        <fullName evidence="2">Uncharacterized protein LOC117363387 isoform X1</fullName>
    </submittedName>
</protein>
<reference evidence="2" key="1">
    <citation type="submission" date="2025-08" db="UniProtKB">
        <authorList>
            <consortium name="RefSeq"/>
        </authorList>
    </citation>
    <scope>IDENTIFICATION</scope>
</reference>
<proteinExistence type="predicted"/>
<dbReference type="Proteomes" id="UP000515159">
    <property type="component" value="Chromosome 7"/>
</dbReference>
<accession>A0A6P8RN75</accession>
<dbReference type="AlphaFoldDB" id="A0A6P8RN75"/>
<dbReference type="InParanoid" id="A0A6P8RN75"/>
<dbReference type="GeneID" id="117363387"/>
<sequence>MTSCSKNRFVRDRRAQTIEVPNDWSFCQRPNPAQPDLSSHDWDTDHNSLPDTGFITQLMELPSTHTAARIVHNTQAVHWVEDFSVVSTMTPRSFSWVLIPMVDPSIRVTAFSVAMCRLAWLHIINMDPNLQDHLTNIPCEGNDLFDESIKTATKKLSEHEKTFASIDRPKPSVTMGYKNKFELCYSLLVFKPVTLTGARKQPPFPLPLQFLPVSPWPPFCLPP</sequence>
<organism evidence="1 2">
    <name type="scientific">Geotrypetes seraphini</name>
    <name type="common">Gaboon caecilian</name>
    <name type="synonym">Caecilia seraphini</name>
    <dbReference type="NCBI Taxonomy" id="260995"/>
    <lineage>
        <taxon>Eukaryota</taxon>
        <taxon>Metazoa</taxon>
        <taxon>Chordata</taxon>
        <taxon>Craniata</taxon>
        <taxon>Vertebrata</taxon>
        <taxon>Euteleostomi</taxon>
        <taxon>Amphibia</taxon>
        <taxon>Gymnophiona</taxon>
        <taxon>Geotrypetes</taxon>
    </lineage>
</organism>
<dbReference type="RefSeq" id="XP_033806890.1">
    <property type="nucleotide sequence ID" value="XM_033950999.1"/>
</dbReference>
<gene>
    <name evidence="2" type="primary">LOC117363387</name>
</gene>
<dbReference type="KEGG" id="gsh:117363387"/>